<dbReference type="PANTHER" id="PTHR24339:SF67">
    <property type="entry name" value="GNOT1 HOMEODOMAIN PROTEIN-RELATED"/>
    <property type="match status" value="1"/>
</dbReference>
<proteinExistence type="predicted"/>
<feature type="non-terminal residue" evidence="13">
    <location>
        <position position="1"/>
    </location>
</feature>
<dbReference type="CDD" id="cd00086">
    <property type="entry name" value="homeodomain"/>
    <property type="match status" value="1"/>
</dbReference>
<evidence type="ECO:0000256" key="4">
    <source>
        <dbReference type="ARBA" id="ARBA00023015"/>
    </source>
</evidence>
<keyword evidence="7" id="KW-0804">Transcription</keyword>
<evidence type="ECO:0000259" key="12">
    <source>
        <dbReference type="PROSITE" id="PS50071"/>
    </source>
</evidence>
<name>A0A7L0V6V2_9PASE</name>
<dbReference type="GO" id="GO:0007417">
    <property type="term" value="P:central nervous system development"/>
    <property type="evidence" value="ECO:0007669"/>
    <property type="project" value="TreeGrafter"/>
</dbReference>
<protein>
    <submittedName>
        <fullName evidence="13">NOT2 protein</fullName>
    </submittedName>
</protein>
<dbReference type="PROSITE" id="PS50071">
    <property type="entry name" value="HOMEOBOX_2"/>
    <property type="match status" value="1"/>
</dbReference>
<evidence type="ECO:0000313" key="13">
    <source>
        <dbReference type="EMBL" id="NXL74577.1"/>
    </source>
</evidence>
<keyword evidence="14" id="KW-1185">Reference proteome</keyword>
<keyword evidence="5 9" id="KW-0238">DNA-binding</keyword>
<keyword evidence="4" id="KW-0805">Transcription regulation</keyword>
<dbReference type="GO" id="GO:0000981">
    <property type="term" value="F:DNA-binding transcription factor activity, RNA polymerase II-specific"/>
    <property type="evidence" value="ECO:0007669"/>
    <property type="project" value="InterPro"/>
</dbReference>
<evidence type="ECO:0000256" key="2">
    <source>
        <dbReference type="ARBA" id="ARBA00022473"/>
    </source>
</evidence>
<feature type="DNA-binding region" description="Homeobox" evidence="9">
    <location>
        <begin position="55"/>
        <end position="114"/>
    </location>
</feature>
<keyword evidence="3" id="KW-0678">Repressor</keyword>
<dbReference type="GO" id="GO:0000978">
    <property type="term" value="F:RNA polymerase II cis-regulatory region sequence-specific DNA binding"/>
    <property type="evidence" value="ECO:0007669"/>
    <property type="project" value="TreeGrafter"/>
</dbReference>
<dbReference type="GO" id="GO:0014028">
    <property type="term" value="P:notochord formation"/>
    <property type="evidence" value="ECO:0007669"/>
    <property type="project" value="UniProtKB-ARBA"/>
</dbReference>
<dbReference type="FunFam" id="1.10.10.60:FF:000450">
    <property type="entry name" value="Homeobox protein notochord"/>
    <property type="match status" value="1"/>
</dbReference>
<evidence type="ECO:0000256" key="7">
    <source>
        <dbReference type="ARBA" id="ARBA00023163"/>
    </source>
</evidence>
<evidence type="ECO:0000256" key="11">
    <source>
        <dbReference type="SAM" id="MobiDB-lite"/>
    </source>
</evidence>
<feature type="non-terminal residue" evidence="13">
    <location>
        <position position="132"/>
    </location>
</feature>
<dbReference type="GO" id="GO:0030182">
    <property type="term" value="P:neuron differentiation"/>
    <property type="evidence" value="ECO:0007669"/>
    <property type="project" value="TreeGrafter"/>
</dbReference>
<dbReference type="AlphaFoldDB" id="A0A7L0V6V2"/>
<comment type="caution">
    <text evidence="13">The sequence shown here is derived from an EMBL/GenBank/DDBJ whole genome shotgun (WGS) entry which is preliminary data.</text>
</comment>
<evidence type="ECO:0000256" key="9">
    <source>
        <dbReference type="PROSITE-ProRule" id="PRU00108"/>
    </source>
</evidence>
<dbReference type="Gene3D" id="1.10.10.60">
    <property type="entry name" value="Homeodomain-like"/>
    <property type="match status" value="1"/>
</dbReference>
<evidence type="ECO:0000256" key="1">
    <source>
        <dbReference type="ARBA" id="ARBA00004123"/>
    </source>
</evidence>
<evidence type="ECO:0000256" key="6">
    <source>
        <dbReference type="ARBA" id="ARBA00023155"/>
    </source>
</evidence>
<feature type="compositionally biased region" description="Pro residues" evidence="11">
    <location>
        <begin position="1"/>
        <end position="11"/>
    </location>
</feature>
<dbReference type="PANTHER" id="PTHR24339">
    <property type="entry name" value="HOMEOBOX PROTEIN EMX-RELATED"/>
    <property type="match status" value="1"/>
</dbReference>
<keyword evidence="2" id="KW-0217">Developmental protein</keyword>
<dbReference type="InterPro" id="IPR017970">
    <property type="entry name" value="Homeobox_CS"/>
</dbReference>
<dbReference type="OrthoDB" id="6159439at2759"/>
<organism evidence="13 14">
    <name type="scientific">Leptocoma aspasia</name>
    <dbReference type="NCBI Taxonomy" id="2585812"/>
    <lineage>
        <taxon>Eukaryota</taxon>
        <taxon>Metazoa</taxon>
        <taxon>Chordata</taxon>
        <taxon>Craniata</taxon>
        <taxon>Vertebrata</taxon>
        <taxon>Euteleostomi</taxon>
        <taxon>Archelosauria</taxon>
        <taxon>Archosauria</taxon>
        <taxon>Dinosauria</taxon>
        <taxon>Saurischia</taxon>
        <taxon>Theropoda</taxon>
        <taxon>Coelurosauria</taxon>
        <taxon>Aves</taxon>
        <taxon>Neognathae</taxon>
        <taxon>Neoaves</taxon>
        <taxon>Telluraves</taxon>
        <taxon>Australaves</taxon>
        <taxon>Passeriformes</taxon>
        <taxon>Passeroidea</taxon>
        <taxon>Nectariniidae</taxon>
        <taxon>Leptocoma</taxon>
    </lineage>
</organism>
<feature type="domain" description="Homeobox" evidence="12">
    <location>
        <begin position="53"/>
        <end position="113"/>
    </location>
</feature>
<dbReference type="InterPro" id="IPR050877">
    <property type="entry name" value="EMX-VAX-Noto_Homeobox_TFs"/>
</dbReference>
<dbReference type="Proteomes" id="UP000558164">
    <property type="component" value="Unassembled WGS sequence"/>
</dbReference>
<evidence type="ECO:0000256" key="8">
    <source>
        <dbReference type="ARBA" id="ARBA00023242"/>
    </source>
</evidence>
<dbReference type="InterPro" id="IPR020479">
    <property type="entry name" value="HD_metazoa"/>
</dbReference>
<keyword evidence="6 9" id="KW-0371">Homeobox</keyword>
<dbReference type="InterPro" id="IPR009057">
    <property type="entry name" value="Homeodomain-like_sf"/>
</dbReference>
<sequence>TPPNGKIPPASPGTKLPRRDPSKGSSPPRPLSVSPPGFLISKCCLPLFKAKPGKAKRVRTIFSSEQLARLEQEFARQQYLVGQERCLLASSLHLTEEQVKVWFQNRRIKWRKQSLEQQRAKLAKMGLGTPQR</sequence>
<feature type="region of interest" description="Disordered" evidence="11">
    <location>
        <begin position="1"/>
        <end position="36"/>
    </location>
</feature>
<evidence type="ECO:0000313" key="14">
    <source>
        <dbReference type="Proteomes" id="UP000558164"/>
    </source>
</evidence>
<reference evidence="13 14" key="1">
    <citation type="submission" date="2019-09" db="EMBL/GenBank/DDBJ databases">
        <title>Bird 10,000 Genomes (B10K) Project - Family phase.</title>
        <authorList>
            <person name="Zhang G."/>
        </authorList>
    </citation>
    <scope>NUCLEOTIDE SEQUENCE [LARGE SCALE GENOMIC DNA]</scope>
    <source>
        <strain evidence="13">B10K-DU-001-35</strain>
        <tissue evidence="13">Muscle</tissue>
    </source>
</reference>
<keyword evidence="8 9" id="KW-0539">Nucleus</keyword>
<dbReference type="PRINTS" id="PR00024">
    <property type="entry name" value="HOMEOBOX"/>
</dbReference>
<dbReference type="InterPro" id="IPR001356">
    <property type="entry name" value="HD"/>
</dbReference>
<dbReference type="PROSITE" id="PS00027">
    <property type="entry name" value="HOMEOBOX_1"/>
    <property type="match status" value="1"/>
</dbReference>
<dbReference type="EMBL" id="VXAX01003347">
    <property type="protein sequence ID" value="NXL74577.1"/>
    <property type="molecule type" value="Genomic_DNA"/>
</dbReference>
<dbReference type="Pfam" id="PF00046">
    <property type="entry name" value="Homeodomain"/>
    <property type="match status" value="1"/>
</dbReference>
<gene>
    <name evidence="13" type="primary">Not2_0</name>
    <name evidence="13" type="ORF">LEPASP_R09947</name>
</gene>
<accession>A0A7L0V6V2</accession>
<dbReference type="SUPFAM" id="SSF46689">
    <property type="entry name" value="Homeodomain-like"/>
    <property type="match status" value="1"/>
</dbReference>
<dbReference type="SMART" id="SM00389">
    <property type="entry name" value="HOX"/>
    <property type="match status" value="1"/>
</dbReference>
<evidence type="ECO:0000256" key="5">
    <source>
        <dbReference type="ARBA" id="ARBA00023125"/>
    </source>
</evidence>
<evidence type="ECO:0000256" key="3">
    <source>
        <dbReference type="ARBA" id="ARBA00022491"/>
    </source>
</evidence>
<comment type="subcellular location">
    <subcellularLocation>
        <location evidence="1 9 10">Nucleus</location>
    </subcellularLocation>
</comment>
<evidence type="ECO:0000256" key="10">
    <source>
        <dbReference type="RuleBase" id="RU000682"/>
    </source>
</evidence>
<dbReference type="GO" id="GO:0005634">
    <property type="term" value="C:nucleus"/>
    <property type="evidence" value="ECO:0007669"/>
    <property type="project" value="UniProtKB-SubCell"/>
</dbReference>